<sequence length="113" mass="12332">MKELTCIICPVSCHLSIDDAKHVVGNRCPRGEKYAIVEVTAPTRMVTTTVKTKFENCPRLSVKTQSPIPKALIFPILALLDEIVITNHVKIGDVVVHNIANTGIDVVATKSIQ</sequence>
<name>A0ABT2PX24_9MOLU</name>
<dbReference type="Proteomes" id="UP001209076">
    <property type="component" value="Unassembled WGS sequence"/>
</dbReference>
<comment type="caution">
    <text evidence="1">The sequence shown here is derived from an EMBL/GenBank/DDBJ whole genome shotgun (WGS) entry which is preliminary data.</text>
</comment>
<dbReference type="Gene3D" id="3.10.530.10">
    <property type="entry name" value="CPE0013-like"/>
    <property type="match status" value="1"/>
</dbReference>
<evidence type="ECO:0000313" key="2">
    <source>
        <dbReference type="Proteomes" id="UP001209076"/>
    </source>
</evidence>
<gene>
    <name evidence="1" type="ORF">N7603_07515</name>
</gene>
<keyword evidence="2" id="KW-1185">Reference proteome</keyword>
<dbReference type="SUPFAM" id="SSF160148">
    <property type="entry name" value="CPE0013-like"/>
    <property type="match status" value="1"/>
</dbReference>
<organism evidence="1 2">
    <name type="scientific">Paracholeplasma vituli</name>
    <dbReference type="NCBI Taxonomy" id="69473"/>
    <lineage>
        <taxon>Bacteria</taxon>
        <taxon>Bacillati</taxon>
        <taxon>Mycoplasmatota</taxon>
        <taxon>Mollicutes</taxon>
        <taxon>Acholeplasmatales</taxon>
        <taxon>Acholeplasmataceae</taxon>
        <taxon>Paracholeplasma</taxon>
    </lineage>
</organism>
<dbReference type="InterPro" id="IPR036593">
    <property type="entry name" value="CPE0013-like_sf"/>
</dbReference>
<evidence type="ECO:0000313" key="1">
    <source>
        <dbReference type="EMBL" id="MCU0105504.1"/>
    </source>
</evidence>
<dbReference type="RefSeq" id="WP_262096817.1">
    <property type="nucleotide sequence ID" value="NZ_JAOEGN010000015.1"/>
</dbReference>
<dbReference type="PANTHER" id="PTHR39450">
    <property type="entry name" value="MOLYBDOPTERIN OXIDOREDUCTASE, 4FE-4S CLUSTER-BINDING SUBUNIT"/>
    <property type="match status" value="1"/>
</dbReference>
<dbReference type="Pfam" id="PF07892">
    <property type="entry name" value="DUF1667"/>
    <property type="match status" value="1"/>
</dbReference>
<reference evidence="2" key="1">
    <citation type="submission" date="2023-07" db="EMBL/GenBank/DDBJ databases">
        <title>Novel Mycoplasma species identified in domestic and wild animals.</title>
        <authorList>
            <person name="Volokhov D.V."/>
            <person name="Furtak V.A."/>
            <person name="Zagorodnyaya T.A."/>
        </authorList>
    </citation>
    <scope>NUCLEOTIDE SEQUENCE [LARGE SCALE GENOMIC DNA]</scope>
    <source>
        <strain evidence="2">92-19</strain>
    </source>
</reference>
<dbReference type="InterPro" id="IPR012460">
    <property type="entry name" value="DUF1667"/>
</dbReference>
<accession>A0ABT2PX24</accession>
<dbReference type="PANTHER" id="PTHR39450:SF1">
    <property type="entry name" value="DUF1667 DOMAIN-CONTAINING PROTEIN"/>
    <property type="match status" value="1"/>
</dbReference>
<protein>
    <submittedName>
        <fullName evidence="1">DUF1667 domain-containing protein</fullName>
    </submittedName>
</protein>
<dbReference type="EMBL" id="JAOEGN010000015">
    <property type="protein sequence ID" value="MCU0105504.1"/>
    <property type="molecule type" value="Genomic_DNA"/>
</dbReference>
<proteinExistence type="predicted"/>